<evidence type="ECO:0000313" key="3">
    <source>
        <dbReference type="EMBL" id="CEK90522.1"/>
    </source>
</evidence>
<sequence length="199" mass="22110">KKESYTRNNYTELFQALYKIASQLIFAMFHLTFFVLSAFVGAAIGQQCIEDWVYFEGSCYGYGDSTVTWGDAQTLCSVKNATLAIIDSVAENNFLKVLSRHKQAQRVWLGATDVFREGRWRWIDSTIATFGRYTDWAPNEPNNGGGNEDCLGFYRPLNYKWNDAPCSVVGSFFCEGAPITSGVLQSVDSSIGNLAVGIA</sequence>
<evidence type="ECO:0000259" key="2">
    <source>
        <dbReference type="PROSITE" id="PS50041"/>
    </source>
</evidence>
<keyword evidence="1" id="KW-0812">Transmembrane</keyword>
<dbReference type="Pfam" id="PF00059">
    <property type="entry name" value="Lectin_C"/>
    <property type="match status" value="1"/>
</dbReference>
<evidence type="ECO:0000256" key="1">
    <source>
        <dbReference type="SAM" id="Phobius"/>
    </source>
</evidence>
<accession>A0A0B7BCB7</accession>
<feature type="non-terminal residue" evidence="3">
    <location>
        <position position="1"/>
    </location>
</feature>
<gene>
    <name evidence="3" type="primary">ORF177296</name>
</gene>
<organism evidence="3">
    <name type="scientific">Arion vulgaris</name>
    <dbReference type="NCBI Taxonomy" id="1028688"/>
    <lineage>
        <taxon>Eukaryota</taxon>
        <taxon>Metazoa</taxon>
        <taxon>Spiralia</taxon>
        <taxon>Lophotrochozoa</taxon>
        <taxon>Mollusca</taxon>
        <taxon>Gastropoda</taxon>
        <taxon>Heterobranchia</taxon>
        <taxon>Euthyneura</taxon>
        <taxon>Panpulmonata</taxon>
        <taxon>Eupulmonata</taxon>
        <taxon>Stylommatophora</taxon>
        <taxon>Helicina</taxon>
        <taxon>Arionoidea</taxon>
        <taxon>Arionidae</taxon>
        <taxon>Arion</taxon>
    </lineage>
</organism>
<proteinExistence type="predicted"/>
<dbReference type="InterPro" id="IPR016186">
    <property type="entry name" value="C-type_lectin-like/link_sf"/>
</dbReference>
<dbReference type="AlphaFoldDB" id="A0A0B7BCB7"/>
<feature type="transmembrane region" description="Helical" evidence="1">
    <location>
        <begin position="20"/>
        <end position="44"/>
    </location>
</feature>
<protein>
    <recommendedName>
        <fullName evidence="2">C-type lectin domain-containing protein</fullName>
    </recommendedName>
</protein>
<keyword evidence="1" id="KW-1133">Transmembrane helix</keyword>
<keyword evidence="1" id="KW-0472">Membrane</keyword>
<dbReference type="PROSITE" id="PS50041">
    <property type="entry name" value="C_TYPE_LECTIN_2"/>
    <property type="match status" value="1"/>
</dbReference>
<dbReference type="EMBL" id="HACG01043657">
    <property type="protein sequence ID" value="CEK90522.1"/>
    <property type="molecule type" value="Transcribed_RNA"/>
</dbReference>
<feature type="domain" description="C-type lectin" evidence="2">
    <location>
        <begin position="55"/>
        <end position="175"/>
    </location>
</feature>
<dbReference type="SUPFAM" id="SSF56436">
    <property type="entry name" value="C-type lectin-like"/>
    <property type="match status" value="1"/>
</dbReference>
<dbReference type="PANTHER" id="PTHR22803">
    <property type="entry name" value="MANNOSE, PHOSPHOLIPASE, LECTIN RECEPTOR RELATED"/>
    <property type="match status" value="1"/>
</dbReference>
<reference evidence="3" key="1">
    <citation type="submission" date="2014-12" db="EMBL/GenBank/DDBJ databases">
        <title>Insight into the proteome of Arion vulgaris.</title>
        <authorList>
            <person name="Aradska J."/>
            <person name="Bulat T."/>
            <person name="Smidak R."/>
            <person name="Sarate P."/>
            <person name="Gangsoo J."/>
            <person name="Sialana F."/>
            <person name="Bilban M."/>
            <person name="Lubec G."/>
        </authorList>
    </citation>
    <scope>NUCLEOTIDE SEQUENCE</scope>
    <source>
        <tissue evidence="3">Skin</tissue>
    </source>
</reference>
<dbReference type="InterPro" id="IPR050111">
    <property type="entry name" value="C-type_lectin/snaclec_domain"/>
</dbReference>
<dbReference type="SMART" id="SM00034">
    <property type="entry name" value="CLECT"/>
    <property type="match status" value="1"/>
</dbReference>
<dbReference type="Gene3D" id="3.10.100.10">
    <property type="entry name" value="Mannose-Binding Protein A, subunit A"/>
    <property type="match status" value="1"/>
</dbReference>
<name>A0A0B7BCB7_9EUPU</name>
<dbReference type="InterPro" id="IPR001304">
    <property type="entry name" value="C-type_lectin-like"/>
</dbReference>
<dbReference type="InterPro" id="IPR016187">
    <property type="entry name" value="CTDL_fold"/>
</dbReference>